<keyword evidence="16 18" id="KW-0472">Membrane</keyword>
<evidence type="ECO:0000256" key="10">
    <source>
        <dbReference type="ARBA" id="ARBA00022967"/>
    </source>
</evidence>
<comment type="catalytic activity">
    <reaction evidence="17 18">
        <text>a ubiquinone + NADH + 5 H(+)(in) = a ubiquinol + NAD(+) + 4 H(+)(out)</text>
        <dbReference type="Rhea" id="RHEA:29091"/>
        <dbReference type="Rhea" id="RHEA-COMP:9565"/>
        <dbReference type="Rhea" id="RHEA-COMP:9566"/>
        <dbReference type="ChEBI" id="CHEBI:15378"/>
        <dbReference type="ChEBI" id="CHEBI:16389"/>
        <dbReference type="ChEBI" id="CHEBI:17976"/>
        <dbReference type="ChEBI" id="CHEBI:57540"/>
        <dbReference type="ChEBI" id="CHEBI:57945"/>
        <dbReference type="EC" id="7.1.1.2"/>
    </reaction>
</comment>
<feature type="transmembrane region" description="Helical" evidence="18">
    <location>
        <begin position="236"/>
        <end position="255"/>
    </location>
</feature>
<keyword evidence="12 18" id="KW-1133">Transmembrane helix</keyword>
<dbReference type="AlphaFoldDB" id="I6UA45"/>
<keyword evidence="10 18" id="KW-1278">Translocase</keyword>
<evidence type="ECO:0000256" key="16">
    <source>
        <dbReference type="ARBA" id="ARBA00023136"/>
    </source>
</evidence>
<comment type="function">
    <text evidence="1">Core subunit of the mitochondrial membrane respiratory chain NADH dehydrogenase (Complex I) that is believed to belong to the minimal assembly required for catalysis. Complex I functions in the transfer of electrons from NADH to the respiratory chain. The immediate electron acceptor for the enzyme is believed to be ubiquinone.</text>
</comment>
<dbReference type="GO" id="GO:0006120">
    <property type="term" value="P:mitochondrial electron transport, NADH to ubiquinone"/>
    <property type="evidence" value="ECO:0007669"/>
    <property type="project" value="InterPro"/>
</dbReference>
<proteinExistence type="inferred from homology"/>
<dbReference type="InterPro" id="IPR050175">
    <property type="entry name" value="Complex_I_Subunit_2"/>
</dbReference>
<comment type="similarity">
    <text evidence="3 18">Belongs to the complex I subunit 2 family.</text>
</comment>
<feature type="transmembrane region" description="Helical" evidence="18">
    <location>
        <begin position="275"/>
        <end position="291"/>
    </location>
</feature>
<evidence type="ECO:0000256" key="8">
    <source>
        <dbReference type="ARBA" id="ARBA00022692"/>
    </source>
</evidence>
<dbReference type="PANTHER" id="PTHR46552">
    <property type="entry name" value="NADH-UBIQUINONE OXIDOREDUCTASE CHAIN 2"/>
    <property type="match status" value="1"/>
</dbReference>
<evidence type="ECO:0000256" key="9">
    <source>
        <dbReference type="ARBA" id="ARBA00022792"/>
    </source>
</evidence>
<feature type="transmembrane region" description="Helical" evidence="18">
    <location>
        <begin position="319"/>
        <end position="338"/>
    </location>
</feature>
<keyword evidence="15 18" id="KW-0496">Mitochondrion</keyword>
<dbReference type="PRINTS" id="PR01436">
    <property type="entry name" value="NADHDHGNASE2"/>
</dbReference>
<name>I6UA45_ZOOAN</name>
<dbReference type="EMBL" id="JX144932">
    <property type="protein sequence ID" value="AFM92422.1"/>
    <property type="molecule type" value="Genomic_DNA"/>
</dbReference>
<keyword evidence="14 18" id="KW-0830">Ubiquinone</keyword>
<feature type="transmembrane region" description="Helical" evidence="18">
    <location>
        <begin position="58"/>
        <end position="80"/>
    </location>
</feature>
<dbReference type="RefSeq" id="YP_006503922.1">
    <property type="nucleotide sequence ID" value="NC_018123.1"/>
</dbReference>
<evidence type="ECO:0000256" key="1">
    <source>
        <dbReference type="ARBA" id="ARBA00003257"/>
    </source>
</evidence>
<dbReference type="CTD" id="4536"/>
<dbReference type="PANTHER" id="PTHR46552:SF1">
    <property type="entry name" value="NADH-UBIQUINONE OXIDOREDUCTASE CHAIN 2"/>
    <property type="match status" value="1"/>
</dbReference>
<evidence type="ECO:0000256" key="3">
    <source>
        <dbReference type="ARBA" id="ARBA00007012"/>
    </source>
</evidence>
<dbReference type="GeneID" id="13230497"/>
<keyword evidence="6" id="KW-0813">Transport</keyword>
<accession>I6UA45</accession>
<evidence type="ECO:0000256" key="6">
    <source>
        <dbReference type="ARBA" id="ARBA00022448"/>
    </source>
</evidence>
<keyword evidence="9 18" id="KW-0999">Mitochondrion inner membrane</keyword>
<gene>
    <name evidence="20" type="primary">ND2</name>
</gene>
<dbReference type="EC" id="7.1.1.2" evidence="4 18"/>
<feature type="transmembrane region" description="Helical" evidence="18">
    <location>
        <begin position="149"/>
        <end position="168"/>
    </location>
</feature>
<evidence type="ECO:0000256" key="17">
    <source>
        <dbReference type="ARBA" id="ARBA00049551"/>
    </source>
</evidence>
<organism evidence="20">
    <name type="scientific">Zootermopsis angusticollis</name>
    <name type="common">Pacific dampwood termite</name>
    <name type="synonym">Termopsis angusticollis</name>
    <dbReference type="NCBI Taxonomy" id="7503"/>
    <lineage>
        <taxon>Eukaryota</taxon>
        <taxon>Metazoa</taxon>
        <taxon>Ecdysozoa</taxon>
        <taxon>Arthropoda</taxon>
        <taxon>Hexapoda</taxon>
        <taxon>Insecta</taxon>
        <taxon>Pterygota</taxon>
        <taxon>Neoptera</taxon>
        <taxon>Polyneoptera</taxon>
        <taxon>Dictyoptera</taxon>
        <taxon>Blattodea</taxon>
        <taxon>Blattoidea</taxon>
        <taxon>Termitoidae</taxon>
        <taxon>Termopsidae</taxon>
        <taxon>Zootermopsis</taxon>
    </lineage>
</organism>
<evidence type="ECO:0000256" key="5">
    <source>
        <dbReference type="ARBA" id="ARBA00021008"/>
    </source>
</evidence>
<sequence>MPNNSTKILLLTTLTSGILISISSNSWFGAWMGLEINLLSFIPMMVEKKNIYTTEASLKYFIVQAGASSMLLFMVMMSALEESMLTNSDNLYTQMLINTPLLLKGGVAPMHWWFPGVMEGLNWDNCLILMTLQKAAPLSLISYQINNDVFLGMIIMSSVMIGAIGGLNQTSLRKIMTYSSINHTGWMMSAMITGSDMWVMYFTIYSMLTLTVVSIVKTTKLSFINQMALTEKKNKLTKFLVFTSILSLGGLPPFLGFMPKWMIIQTMMTNDMSTTATMMVLMSVVTLYYYMRMSYSSLMILHSETKWLIAQPTNKMPKYIILLTSVSVMGLMVSETIMT</sequence>
<evidence type="ECO:0000256" key="7">
    <source>
        <dbReference type="ARBA" id="ARBA00022660"/>
    </source>
</evidence>
<comment type="subcellular location">
    <subcellularLocation>
        <location evidence="2 18">Mitochondrion inner membrane</location>
        <topology evidence="2 18">Multi-pass membrane protein</topology>
    </subcellularLocation>
</comment>
<feature type="domain" description="NADH:quinone oxidoreductase/Mrp antiporter transmembrane" evidence="19">
    <location>
        <begin position="24"/>
        <end position="286"/>
    </location>
</feature>
<feature type="transmembrane region" description="Helical" evidence="18">
    <location>
        <begin position="198"/>
        <end position="216"/>
    </location>
</feature>
<dbReference type="GO" id="GO:0005743">
    <property type="term" value="C:mitochondrial inner membrane"/>
    <property type="evidence" value="ECO:0007669"/>
    <property type="project" value="UniProtKB-SubCell"/>
</dbReference>
<keyword evidence="11 18" id="KW-0249">Electron transport</keyword>
<evidence type="ECO:0000256" key="12">
    <source>
        <dbReference type="ARBA" id="ARBA00022989"/>
    </source>
</evidence>
<reference evidence="20" key="1">
    <citation type="journal article" date="2012" name="Mol. Phylogenet. Evol.">
        <title>A mitochondrial genome phylogeny of termites (Blattodea: Termitoidae): Robust support for interfamilial relationships and molecular synapomorphies define major clades.</title>
        <authorList>
            <person name="Cameron S.L."/>
            <person name="Lo N."/>
            <person name="Bourguignon T."/>
            <person name="Svenson G.J."/>
            <person name="Evans T.A."/>
        </authorList>
    </citation>
    <scope>NUCLEOTIDE SEQUENCE</scope>
</reference>
<protein>
    <recommendedName>
        <fullName evidence="5 18">NADH-ubiquinone oxidoreductase chain 2</fullName>
        <ecNumber evidence="4 18">7.1.1.2</ecNumber>
    </recommendedName>
</protein>
<evidence type="ECO:0000256" key="14">
    <source>
        <dbReference type="ARBA" id="ARBA00023075"/>
    </source>
</evidence>
<dbReference type="GO" id="GO:0008137">
    <property type="term" value="F:NADH dehydrogenase (ubiquinone) activity"/>
    <property type="evidence" value="ECO:0007669"/>
    <property type="project" value="UniProtKB-EC"/>
</dbReference>
<keyword evidence="13 18" id="KW-0520">NAD</keyword>
<dbReference type="InterPro" id="IPR003917">
    <property type="entry name" value="NADH_UbQ_OxRdtase_chain2"/>
</dbReference>
<dbReference type="InterPro" id="IPR001750">
    <property type="entry name" value="ND/Mrp_TM"/>
</dbReference>
<keyword evidence="8 18" id="KW-0812">Transmembrane</keyword>
<evidence type="ECO:0000259" key="19">
    <source>
        <dbReference type="Pfam" id="PF00361"/>
    </source>
</evidence>
<evidence type="ECO:0000256" key="13">
    <source>
        <dbReference type="ARBA" id="ARBA00023027"/>
    </source>
</evidence>
<evidence type="ECO:0000256" key="18">
    <source>
        <dbReference type="RuleBase" id="RU003403"/>
    </source>
</evidence>
<evidence type="ECO:0000256" key="11">
    <source>
        <dbReference type="ARBA" id="ARBA00022982"/>
    </source>
</evidence>
<evidence type="ECO:0000256" key="2">
    <source>
        <dbReference type="ARBA" id="ARBA00004448"/>
    </source>
</evidence>
<evidence type="ECO:0000313" key="20">
    <source>
        <dbReference type="EMBL" id="AFM92422.1"/>
    </source>
</evidence>
<feature type="transmembrane region" description="Helical" evidence="18">
    <location>
        <begin position="7"/>
        <end position="22"/>
    </location>
</feature>
<geneLocation type="mitochondrion" evidence="20"/>
<comment type="function">
    <text evidence="18">Core subunit of the mitochondrial membrane respiratory chain NADH dehydrogenase (Complex I) which catalyzes electron transfer from NADH through the respiratory chain, using ubiquinone as an electron acceptor. Essential for the catalytic activity and assembly of complex I.</text>
</comment>
<evidence type="ECO:0000256" key="15">
    <source>
        <dbReference type="ARBA" id="ARBA00023128"/>
    </source>
</evidence>
<keyword evidence="7 18" id="KW-0679">Respiratory chain</keyword>
<dbReference type="Pfam" id="PF00361">
    <property type="entry name" value="Proton_antipo_M"/>
    <property type="match status" value="1"/>
</dbReference>
<evidence type="ECO:0000256" key="4">
    <source>
        <dbReference type="ARBA" id="ARBA00012944"/>
    </source>
</evidence>